<keyword evidence="4 7" id="KW-1133">Transmembrane helix</keyword>
<evidence type="ECO:0000313" key="8">
    <source>
        <dbReference type="EMBL" id="KAG8235205.1"/>
    </source>
</evidence>
<evidence type="ECO:0000256" key="6">
    <source>
        <dbReference type="ARBA" id="ARBA00023180"/>
    </source>
</evidence>
<dbReference type="InterPro" id="IPR007603">
    <property type="entry name" value="Choline_transptr-like"/>
</dbReference>
<comment type="similarity">
    <text evidence="2 7">Belongs to the CTL (choline transporter-like) family.</text>
</comment>
<feature type="transmembrane region" description="Helical" evidence="7">
    <location>
        <begin position="176"/>
        <end position="197"/>
    </location>
</feature>
<reference evidence="8" key="2">
    <citation type="submission" date="2017-10" db="EMBL/GenBank/DDBJ databases">
        <title>Ladona fulva Genome sequencing and assembly.</title>
        <authorList>
            <person name="Murali S."/>
            <person name="Richards S."/>
            <person name="Bandaranaike D."/>
            <person name="Bellair M."/>
            <person name="Blankenburg K."/>
            <person name="Chao H."/>
            <person name="Dinh H."/>
            <person name="Doddapaneni H."/>
            <person name="Dugan-Rocha S."/>
            <person name="Elkadiri S."/>
            <person name="Gnanaolivu R."/>
            <person name="Hernandez B."/>
            <person name="Skinner E."/>
            <person name="Javaid M."/>
            <person name="Lee S."/>
            <person name="Li M."/>
            <person name="Ming W."/>
            <person name="Munidasa M."/>
            <person name="Muniz J."/>
            <person name="Nguyen L."/>
            <person name="Hughes D."/>
            <person name="Osuji N."/>
            <person name="Pu L.-L."/>
            <person name="Puazo M."/>
            <person name="Qu C."/>
            <person name="Quiroz J."/>
            <person name="Raj R."/>
            <person name="Weissenberger G."/>
            <person name="Xin Y."/>
            <person name="Zou X."/>
            <person name="Han Y."/>
            <person name="Worley K."/>
            <person name="Muzny D."/>
            <person name="Gibbs R."/>
        </authorList>
    </citation>
    <scope>NUCLEOTIDE SEQUENCE</scope>
    <source>
        <strain evidence="8">Sampled in the wild</strain>
    </source>
</reference>
<feature type="transmembrane region" description="Helical" evidence="7">
    <location>
        <begin position="24"/>
        <end position="46"/>
    </location>
</feature>
<proteinExistence type="inferred from homology"/>
<evidence type="ECO:0000256" key="2">
    <source>
        <dbReference type="ARBA" id="ARBA00007168"/>
    </source>
</evidence>
<keyword evidence="5 7" id="KW-0472">Membrane</keyword>
<dbReference type="GO" id="GO:0005886">
    <property type="term" value="C:plasma membrane"/>
    <property type="evidence" value="ECO:0007669"/>
    <property type="project" value="UniProtKB-SubCell"/>
</dbReference>
<sequence>MQIVAALSSAQEVGEMILQDLFRVWPYILFGLFISMVVCLFFILIMRFLAGLMVWLSITGVIALLSFGVYLCYSRYASLSPTATSPTQSTEDFYLAQPRSIGLSQIDLTDIFRVNFKSYFAKRDTWLVLLIITASLLAIILLILIFLRKRIRIAIELIREASRAVGSVTSSLLFPVFPWIVQLMALAWGLSVALYLASSGKAEYRVTNPTNDACGCNLKPGDVCIPSDFEVDCYSSSCSCQFFAVGTDKYVPWLQAFNLFGTLWLLFFISAAGEMVLAGVFGTWYWTWNKAVGLPFFAVTGSIWRTLRYHIGTLAFGSLLIAICRFIRIMLEYIHHKLKKRDNKVVQCLLCCLRCCFWCLEKFLRFLNRNAYVMCAIHGTNFCKSAKDAFNLLLRNVIRVIVLDKVTDFLLFLGKILIVTGMTVSAYYVFGNETTFFEGWVPQLNYYFLPIIVIAIGTYFIATVFFGVYAMAIDTLFLCFLEDSERNDGSAEKPYFMSKNLMKILGKKNLLRK</sequence>
<protein>
    <recommendedName>
        <fullName evidence="7">Choline transporter-like protein</fullName>
    </recommendedName>
</protein>
<comment type="caution">
    <text evidence="8">The sequence shown here is derived from an EMBL/GenBank/DDBJ whole genome shotgun (WGS) entry which is preliminary data.</text>
</comment>
<feature type="transmembrane region" description="Helical" evidence="7">
    <location>
        <begin position="307"/>
        <end position="331"/>
    </location>
</feature>
<keyword evidence="6" id="KW-0325">Glycoprotein</keyword>
<feature type="transmembrane region" description="Helical" evidence="7">
    <location>
        <begin position="52"/>
        <end position="73"/>
    </location>
</feature>
<evidence type="ECO:0000256" key="3">
    <source>
        <dbReference type="ARBA" id="ARBA00022692"/>
    </source>
</evidence>
<feature type="transmembrane region" description="Helical" evidence="7">
    <location>
        <begin position="126"/>
        <end position="147"/>
    </location>
</feature>
<dbReference type="Proteomes" id="UP000792457">
    <property type="component" value="Unassembled WGS sequence"/>
</dbReference>
<evidence type="ECO:0000313" key="9">
    <source>
        <dbReference type="Proteomes" id="UP000792457"/>
    </source>
</evidence>
<accession>A0A8K0P448</accession>
<evidence type="ECO:0000256" key="5">
    <source>
        <dbReference type="ARBA" id="ARBA00023136"/>
    </source>
</evidence>
<comment type="subcellular location">
    <subcellularLocation>
        <location evidence="7">Cell membrane</location>
        <topology evidence="7">Multi-pass membrane protein</topology>
    </subcellularLocation>
    <subcellularLocation>
        <location evidence="1">Membrane</location>
        <topology evidence="1">Multi-pass membrane protein</topology>
    </subcellularLocation>
</comment>
<organism evidence="8 9">
    <name type="scientific">Ladona fulva</name>
    <name type="common">Scarce chaser dragonfly</name>
    <name type="synonym">Libellula fulva</name>
    <dbReference type="NCBI Taxonomy" id="123851"/>
    <lineage>
        <taxon>Eukaryota</taxon>
        <taxon>Metazoa</taxon>
        <taxon>Ecdysozoa</taxon>
        <taxon>Arthropoda</taxon>
        <taxon>Hexapoda</taxon>
        <taxon>Insecta</taxon>
        <taxon>Pterygota</taxon>
        <taxon>Palaeoptera</taxon>
        <taxon>Odonata</taxon>
        <taxon>Epiprocta</taxon>
        <taxon>Anisoptera</taxon>
        <taxon>Libelluloidea</taxon>
        <taxon>Libellulidae</taxon>
        <taxon>Ladona</taxon>
    </lineage>
</organism>
<reference evidence="8" key="1">
    <citation type="submission" date="2013-04" db="EMBL/GenBank/DDBJ databases">
        <authorList>
            <person name="Qu J."/>
            <person name="Murali S.C."/>
            <person name="Bandaranaike D."/>
            <person name="Bellair M."/>
            <person name="Blankenburg K."/>
            <person name="Chao H."/>
            <person name="Dinh H."/>
            <person name="Doddapaneni H."/>
            <person name="Downs B."/>
            <person name="Dugan-Rocha S."/>
            <person name="Elkadiri S."/>
            <person name="Gnanaolivu R.D."/>
            <person name="Hernandez B."/>
            <person name="Javaid M."/>
            <person name="Jayaseelan J.C."/>
            <person name="Lee S."/>
            <person name="Li M."/>
            <person name="Ming W."/>
            <person name="Munidasa M."/>
            <person name="Muniz J."/>
            <person name="Nguyen L."/>
            <person name="Ongeri F."/>
            <person name="Osuji N."/>
            <person name="Pu L.-L."/>
            <person name="Puazo M."/>
            <person name="Qu C."/>
            <person name="Quiroz J."/>
            <person name="Raj R."/>
            <person name="Weissenberger G."/>
            <person name="Xin Y."/>
            <person name="Zou X."/>
            <person name="Han Y."/>
            <person name="Richards S."/>
            <person name="Worley K."/>
            <person name="Muzny D."/>
            <person name="Gibbs R."/>
        </authorList>
    </citation>
    <scope>NUCLEOTIDE SEQUENCE</scope>
    <source>
        <strain evidence="8">Sampled in the wild</strain>
    </source>
</reference>
<name>A0A8K0P448_LADFU</name>
<gene>
    <name evidence="8" type="ORF">J437_LFUL015299</name>
</gene>
<keyword evidence="3 7" id="KW-0812">Transmembrane</keyword>
<evidence type="ECO:0000256" key="1">
    <source>
        <dbReference type="ARBA" id="ARBA00004141"/>
    </source>
</evidence>
<dbReference type="GO" id="GO:0022857">
    <property type="term" value="F:transmembrane transporter activity"/>
    <property type="evidence" value="ECO:0007669"/>
    <property type="project" value="UniProtKB-UniRule"/>
</dbReference>
<feature type="transmembrane region" description="Helical" evidence="7">
    <location>
        <begin position="446"/>
        <end position="472"/>
    </location>
</feature>
<dbReference type="PANTHER" id="PTHR12385">
    <property type="entry name" value="CHOLINE TRANSPORTER-LIKE (SLC FAMILY 44)"/>
    <property type="match status" value="1"/>
</dbReference>
<keyword evidence="9" id="KW-1185">Reference proteome</keyword>
<dbReference type="PANTHER" id="PTHR12385:SF14">
    <property type="entry name" value="CHOLINE TRANSPORTER-LIKE 2"/>
    <property type="match status" value="1"/>
</dbReference>
<feature type="transmembrane region" description="Helical" evidence="7">
    <location>
        <begin position="263"/>
        <end position="287"/>
    </location>
</feature>
<dbReference type="AlphaFoldDB" id="A0A8K0P448"/>
<feature type="transmembrane region" description="Helical" evidence="7">
    <location>
        <begin position="409"/>
        <end position="430"/>
    </location>
</feature>
<dbReference type="EMBL" id="KZ308886">
    <property type="protein sequence ID" value="KAG8235205.1"/>
    <property type="molecule type" value="Genomic_DNA"/>
</dbReference>
<evidence type="ECO:0000256" key="7">
    <source>
        <dbReference type="RuleBase" id="RU368066"/>
    </source>
</evidence>
<dbReference type="OrthoDB" id="420519at2759"/>
<comment type="function">
    <text evidence="7">Choline transporter.</text>
</comment>
<evidence type="ECO:0000256" key="4">
    <source>
        <dbReference type="ARBA" id="ARBA00022989"/>
    </source>
</evidence>
<dbReference type="Pfam" id="PF04515">
    <property type="entry name" value="Choline_transpo"/>
    <property type="match status" value="1"/>
</dbReference>